<evidence type="ECO:0000313" key="2">
    <source>
        <dbReference type="Proteomes" id="UP000814033"/>
    </source>
</evidence>
<keyword evidence="2" id="KW-1185">Reference proteome</keyword>
<proteinExistence type="predicted"/>
<accession>A0ACB8S362</accession>
<protein>
    <submittedName>
        <fullName evidence="1">Uncharacterized protein</fullName>
    </submittedName>
</protein>
<organism evidence="1 2">
    <name type="scientific">Auriscalpium vulgare</name>
    <dbReference type="NCBI Taxonomy" id="40419"/>
    <lineage>
        <taxon>Eukaryota</taxon>
        <taxon>Fungi</taxon>
        <taxon>Dikarya</taxon>
        <taxon>Basidiomycota</taxon>
        <taxon>Agaricomycotina</taxon>
        <taxon>Agaricomycetes</taxon>
        <taxon>Russulales</taxon>
        <taxon>Auriscalpiaceae</taxon>
        <taxon>Auriscalpium</taxon>
    </lineage>
</organism>
<comment type="caution">
    <text evidence="1">The sequence shown here is derived from an EMBL/GenBank/DDBJ whole genome shotgun (WGS) entry which is preliminary data.</text>
</comment>
<name>A0ACB8S362_9AGAM</name>
<dbReference type="Proteomes" id="UP000814033">
    <property type="component" value="Unassembled WGS sequence"/>
</dbReference>
<sequence>MPVFRLLAQLRLWPCARPVCSRSIWFCLSISLHTGGDHVPLLPCSLSGSLVRPRAYSSAQFGPSASYTYRYSEYQDSARTYAFVL</sequence>
<reference evidence="1" key="2">
    <citation type="journal article" date="2022" name="New Phytol.">
        <title>Evolutionary transition to the ectomycorrhizal habit in the genomes of a hyperdiverse lineage of mushroom-forming fungi.</title>
        <authorList>
            <person name="Looney B."/>
            <person name="Miyauchi S."/>
            <person name="Morin E."/>
            <person name="Drula E."/>
            <person name="Courty P.E."/>
            <person name="Kohler A."/>
            <person name="Kuo A."/>
            <person name="LaButti K."/>
            <person name="Pangilinan J."/>
            <person name="Lipzen A."/>
            <person name="Riley R."/>
            <person name="Andreopoulos W."/>
            <person name="He G."/>
            <person name="Johnson J."/>
            <person name="Nolan M."/>
            <person name="Tritt A."/>
            <person name="Barry K.W."/>
            <person name="Grigoriev I.V."/>
            <person name="Nagy L.G."/>
            <person name="Hibbett D."/>
            <person name="Henrissat B."/>
            <person name="Matheny P.B."/>
            <person name="Labbe J."/>
            <person name="Martin F.M."/>
        </authorList>
    </citation>
    <scope>NUCLEOTIDE SEQUENCE</scope>
    <source>
        <strain evidence="1">FP105234-sp</strain>
    </source>
</reference>
<gene>
    <name evidence="1" type="ORF">FA95DRAFT_1555332</name>
</gene>
<reference evidence="1" key="1">
    <citation type="submission" date="2021-02" db="EMBL/GenBank/DDBJ databases">
        <authorList>
            <consortium name="DOE Joint Genome Institute"/>
            <person name="Ahrendt S."/>
            <person name="Looney B.P."/>
            <person name="Miyauchi S."/>
            <person name="Morin E."/>
            <person name="Drula E."/>
            <person name="Courty P.E."/>
            <person name="Chicoki N."/>
            <person name="Fauchery L."/>
            <person name="Kohler A."/>
            <person name="Kuo A."/>
            <person name="Labutti K."/>
            <person name="Pangilinan J."/>
            <person name="Lipzen A."/>
            <person name="Riley R."/>
            <person name="Andreopoulos W."/>
            <person name="He G."/>
            <person name="Johnson J."/>
            <person name="Barry K.W."/>
            <person name="Grigoriev I.V."/>
            <person name="Nagy L."/>
            <person name="Hibbett D."/>
            <person name="Henrissat B."/>
            <person name="Matheny P.B."/>
            <person name="Labbe J."/>
            <person name="Martin F."/>
        </authorList>
    </citation>
    <scope>NUCLEOTIDE SEQUENCE</scope>
    <source>
        <strain evidence="1">FP105234-sp</strain>
    </source>
</reference>
<dbReference type="EMBL" id="MU275858">
    <property type="protein sequence ID" value="KAI0050831.1"/>
    <property type="molecule type" value="Genomic_DNA"/>
</dbReference>
<evidence type="ECO:0000313" key="1">
    <source>
        <dbReference type="EMBL" id="KAI0050831.1"/>
    </source>
</evidence>